<dbReference type="Pfam" id="PF05728">
    <property type="entry name" value="UPF0227"/>
    <property type="match status" value="1"/>
</dbReference>
<dbReference type="OrthoDB" id="9814831at2"/>
<dbReference type="RefSeq" id="WP_124935918.1">
    <property type="nucleotide sequence ID" value="NZ_RJVQ01000002.1"/>
</dbReference>
<evidence type="ECO:0000313" key="2">
    <source>
        <dbReference type="Proteomes" id="UP000281112"/>
    </source>
</evidence>
<reference evidence="1 2" key="1">
    <citation type="submission" date="2018-11" db="EMBL/GenBank/DDBJ databases">
        <title>Vibrio LJC006 sp. nov., isolated from seawater during the bloom of the enteromorpha.</title>
        <authorList>
            <person name="Liang J."/>
        </authorList>
    </citation>
    <scope>NUCLEOTIDE SEQUENCE [LARGE SCALE GENOMIC DNA]</scope>
    <source>
        <strain evidence="1 2">LJC006</strain>
    </source>
</reference>
<dbReference type="SUPFAM" id="SSF53474">
    <property type="entry name" value="alpha/beta-Hydrolases"/>
    <property type="match status" value="1"/>
</dbReference>
<comment type="caution">
    <text evidence="1">The sequence shown here is derived from an EMBL/GenBank/DDBJ whole genome shotgun (WGS) entry which is preliminary data.</text>
</comment>
<dbReference type="Gene3D" id="3.40.50.1820">
    <property type="entry name" value="alpha/beta hydrolase"/>
    <property type="match status" value="1"/>
</dbReference>
<dbReference type="NCBIfam" id="NF008291">
    <property type="entry name" value="PRK11071.1"/>
    <property type="match status" value="1"/>
</dbReference>
<keyword evidence="2" id="KW-1185">Reference proteome</keyword>
<protein>
    <submittedName>
        <fullName evidence="1">Esterase YqiA</fullName>
    </submittedName>
</protein>
<accession>A0A3N9THN2</accession>
<dbReference type="InterPro" id="IPR029058">
    <property type="entry name" value="AB_hydrolase_fold"/>
</dbReference>
<dbReference type="PANTHER" id="PTHR35602:SF3">
    <property type="entry name" value="ESTERASE YQIA"/>
    <property type="match status" value="1"/>
</dbReference>
<dbReference type="Proteomes" id="UP000281112">
    <property type="component" value="Unassembled WGS sequence"/>
</dbReference>
<gene>
    <name evidence="1" type="primary">yqiA</name>
    <name evidence="1" type="ORF">EES38_04100</name>
</gene>
<sequence length="196" mass="22362">MSDARPSLLVYLHGFNSSPLSQKAQIMVEYCQTYRSDIELLVPQLPCFPHDAAVKIETLLEPYSNSHNIGVIGSSLGGYFSVWVNSLFKCRAVVVNPAIKPYDLLLDFLGEQENPYTKEKYVLQSKHIGELKQLDIDVLNDPEQFWLLQQEGDEVLDYQQAVEKFRDSRSTIEPGGDHSFVGFERYAAEIIEFLRL</sequence>
<name>A0A3N9THN2_9VIBR</name>
<organism evidence="1 2">
    <name type="scientific">Vibrio viridaestus</name>
    <dbReference type="NCBI Taxonomy" id="2487322"/>
    <lineage>
        <taxon>Bacteria</taxon>
        <taxon>Pseudomonadati</taxon>
        <taxon>Pseudomonadota</taxon>
        <taxon>Gammaproteobacteria</taxon>
        <taxon>Vibrionales</taxon>
        <taxon>Vibrionaceae</taxon>
        <taxon>Vibrio</taxon>
    </lineage>
</organism>
<dbReference type="AlphaFoldDB" id="A0A3N9THN2"/>
<evidence type="ECO:0000313" key="1">
    <source>
        <dbReference type="EMBL" id="RQW63798.1"/>
    </source>
</evidence>
<dbReference type="EMBL" id="RJVQ01000002">
    <property type="protein sequence ID" value="RQW63798.1"/>
    <property type="molecule type" value="Genomic_DNA"/>
</dbReference>
<proteinExistence type="predicted"/>
<dbReference type="InterPro" id="IPR008886">
    <property type="entry name" value="UPF0227/Esterase_YqiA"/>
</dbReference>
<dbReference type="PANTHER" id="PTHR35602">
    <property type="entry name" value="ESTERASE YQIA-RELATED"/>
    <property type="match status" value="1"/>
</dbReference>